<gene>
    <name evidence="1" type="ORF">GCM10011375_35000</name>
</gene>
<evidence type="ECO:0000313" key="2">
    <source>
        <dbReference type="Proteomes" id="UP000605392"/>
    </source>
</evidence>
<sequence>MQVFFAYEGAYSGAAYPFAMSQVLTAEPRVSATRARIAIALFFFVSGFGFATWASRIPLIQHRLGLNEAQLGGVLLALPAGLMLTLPVTGQLLQRFSSRHVMMAGAVLYNVALALLGFATHTWQLVALLFCFGSSRNLLNLSMNAQSVGVQTLYERSIIASFHGVWSVAGFAAAGVGTLLIRGAVPISYHFLGVAVLLTALSLAFFPNALALPPSPPATKSRFSWPDKPLLKYGLITFASMACEGTLYDWTGVYFVQAVHAPKELATLGFTAYLVAMTTGRFLGDWGVSRFGTKPMLQASGILMTTGLLLAAAFPTPILAGLGFVLGGLGVSCVVPLVFGLVGKASPERAGAAIASVSTVSYFGFLIVPPLVGFVAKASDLRWSFALVALLGGLVVWLVPKLREEA</sequence>
<name>A0ACB5PVY3_9BACT</name>
<keyword evidence="2" id="KW-1185">Reference proteome</keyword>
<dbReference type="Proteomes" id="UP000605392">
    <property type="component" value="Unassembled WGS sequence"/>
</dbReference>
<reference evidence="1 2" key="1">
    <citation type="journal article" date="2019" name="Int. J. Syst. Evol. Microbiol.">
        <title>The Global Catalogue of Microorganisms (GCM) 10K type strain sequencing project: providing services to taxonomists for standard genome sequencing and annotation.</title>
        <authorList>
            <consortium name="The Broad Institute Genomics Platform"/>
            <consortium name="The Broad Institute Genome Sequencing Center for Infectious Disease"/>
            <person name="Wu L."/>
            <person name="Ma J."/>
        </authorList>
    </citation>
    <scope>NUCLEOTIDE SEQUENCE [LARGE SCALE GENOMIC DNA]</scope>
    <source>
        <strain evidence="1 2">CGMCC 1.12720</strain>
    </source>
</reference>
<proteinExistence type="predicted"/>
<evidence type="ECO:0000313" key="1">
    <source>
        <dbReference type="EMBL" id="GGF76937.1"/>
    </source>
</evidence>
<dbReference type="EMBL" id="BMFN01000003">
    <property type="protein sequence ID" value="GGF76937.1"/>
    <property type="molecule type" value="Genomic_DNA"/>
</dbReference>
<accession>A0ACB5PVY3</accession>
<organism evidence="1 2">
    <name type="scientific">Hymenobacter qilianensis</name>
    <dbReference type="NCBI Taxonomy" id="1385715"/>
    <lineage>
        <taxon>Bacteria</taxon>
        <taxon>Pseudomonadati</taxon>
        <taxon>Bacteroidota</taxon>
        <taxon>Cytophagia</taxon>
        <taxon>Cytophagales</taxon>
        <taxon>Hymenobacteraceae</taxon>
        <taxon>Hymenobacter</taxon>
    </lineage>
</organism>
<protein>
    <submittedName>
        <fullName evidence="1">MFS transporter</fullName>
    </submittedName>
</protein>
<comment type="caution">
    <text evidence="1">The sequence shown here is derived from an EMBL/GenBank/DDBJ whole genome shotgun (WGS) entry which is preliminary data.</text>
</comment>